<name>A0A3G5AJF3_9VIRU</name>
<organism evidence="2">
    <name type="scientific">Sylvanvirus sp</name>
    <dbReference type="NCBI Taxonomy" id="2487774"/>
    <lineage>
        <taxon>Viruses</taxon>
    </lineage>
</organism>
<sequence length="263" mass="29330">MSGLVQALYLRVQRSWSRFTYGSGLDPISTVIRCALLKYKPVGTKLFFDGPSIYYDEPTTLQSSVRKIHGEGADREDLGYLKEPLSRLSIWYNILHPDIRLFTRVANEGLQLLQKSYSQHSKAGKLEPLVVPAIERFATNLQEVHVHTVVSSSSPSPSSPSSPSQQYDEEGEEEVSDQKHQKELVGISGVSIPVMWIQSSPSIAMPKHFETLWNSHLLSAVAQLLLTLESMDPSMTSSNASALDLVQSIELILTSRDRLLLHI</sequence>
<evidence type="ECO:0000313" key="2">
    <source>
        <dbReference type="EMBL" id="AYV86794.1"/>
    </source>
</evidence>
<proteinExistence type="predicted"/>
<dbReference type="EMBL" id="MK072515">
    <property type="protein sequence ID" value="AYV86794.1"/>
    <property type="molecule type" value="Genomic_DNA"/>
</dbReference>
<feature type="region of interest" description="Disordered" evidence="1">
    <location>
        <begin position="148"/>
        <end position="180"/>
    </location>
</feature>
<gene>
    <name evidence="2" type="ORF">Sylvanvirus9_24</name>
</gene>
<evidence type="ECO:0000256" key="1">
    <source>
        <dbReference type="SAM" id="MobiDB-lite"/>
    </source>
</evidence>
<feature type="compositionally biased region" description="Low complexity" evidence="1">
    <location>
        <begin position="151"/>
        <end position="164"/>
    </location>
</feature>
<reference evidence="2" key="1">
    <citation type="submission" date="2018-10" db="EMBL/GenBank/DDBJ databases">
        <title>Hidden diversity of soil giant viruses.</title>
        <authorList>
            <person name="Schulz F."/>
            <person name="Alteio L."/>
            <person name="Goudeau D."/>
            <person name="Ryan E.M."/>
            <person name="Malmstrom R.R."/>
            <person name="Blanchard J."/>
            <person name="Woyke T."/>
        </authorList>
    </citation>
    <scope>NUCLEOTIDE SEQUENCE</scope>
    <source>
        <strain evidence="2">SYV1</strain>
    </source>
</reference>
<protein>
    <submittedName>
        <fullName evidence="2">Uncharacterized protein</fullName>
    </submittedName>
</protein>
<accession>A0A3G5AJF3</accession>